<feature type="compositionally biased region" description="Pro residues" evidence="1">
    <location>
        <begin position="160"/>
        <end position="170"/>
    </location>
</feature>
<name>A0ABQ8TFF6_PERAM</name>
<evidence type="ECO:0000313" key="2">
    <source>
        <dbReference type="EMBL" id="KAJ4444876.1"/>
    </source>
</evidence>
<dbReference type="Proteomes" id="UP001148838">
    <property type="component" value="Unassembled WGS sequence"/>
</dbReference>
<evidence type="ECO:0000313" key="3">
    <source>
        <dbReference type="Proteomes" id="UP001148838"/>
    </source>
</evidence>
<gene>
    <name evidence="2" type="ORF">ANN_06673</name>
</gene>
<evidence type="ECO:0000256" key="1">
    <source>
        <dbReference type="SAM" id="MobiDB-lite"/>
    </source>
</evidence>
<proteinExistence type="predicted"/>
<feature type="region of interest" description="Disordered" evidence="1">
    <location>
        <begin position="74"/>
        <end position="98"/>
    </location>
</feature>
<accession>A0ABQ8TFF6</accession>
<dbReference type="EMBL" id="JAJSOF020000011">
    <property type="protein sequence ID" value="KAJ4444876.1"/>
    <property type="molecule type" value="Genomic_DNA"/>
</dbReference>
<reference evidence="2 3" key="1">
    <citation type="journal article" date="2022" name="Allergy">
        <title>Genome assembly and annotation of Periplaneta americana reveal a comprehensive cockroach allergen profile.</title>
        <authorList>
            <person name="Wang L."/>
            <person name="Xiong Q."/>
            <person name="Saelim N."/>
            <person name="Wang L."/>
            <person name="Nong W."/>
            <person name="Wan A.T."/>
            <person name="Shi M."/>
            <person name="Liu X."/>
            <person name="Cao Q."/>
            <person name="Hui J.H.L."/>
            <person name="Sookrung N."/>
            <person name="Leung T.F."/>
            <person name="Tungtrongchitr A."/>
            <person name="Tsui S.K.W."/>
        </authorList>
    </citation>
    <scope>NUCLEOTIDE SEQUENCE [LARGE SCALE GENOMIC DNA]</scope>
    <source>
        <strain evidence="2">PWHHKU_190912</strain>
    </source>
</reference>
<keyword evidence="3" id="KW-1185">Reference proteome</keyword>
<comment type="caution">
    <text evidence="2">The sequence shown here is derived from an EMBL/GenBank/DDBJ whole genome shotgun (WGS) entry which is preliminary data.</text>
</comment>
<organism evidence="2 3">
    <name type="scientific">Periplaneta americana</name>
    <name type="common">American cockroach</name>
    <name type="synonym">Blatta americana</name>
    <dbReference type="NCBI Taxonomy" id="6978"/>
    <lineage>
        <taxon>Eukaryota</taxon>
        <taxon>Metazoa</taxon>
        <taxon>Ecdysozoa</taxon>
        <taxon>Arthropoda</taxon>
        <taxon>Hexapoda</taxon>
        <taxon>Insecta</taxon>
        <taxon>Pterygota</taxon>
        <taxon>Neoptera</taxon>
        <taxon>Polyneoptera</taxon>
        <taxon>Dictyoptera</taxon>
        <taxon>Blattodea</taxon>
        <taxon>Blattoidea</taxon>
        <taxon>Blattidae</taxon>
        <taxon>Blattinae</taxon>
        <taxon>Periplaneta</taxon>
    </lineage>
</organism>
<sequence>MSRACSTYGRIQKCIQSVSWETRGKRSLGRPRRRWEDNIKMDLREVGYDDGDWINLAQDRDRWRSYVRAAMNLRAPQKPFRPESPGSTADNSEQRPAPNLVNKQMVLPFIPPRFPSSSADSNSLIKPSEYLRSLGGSRLKLPDCVDLATPPCSKTEPPAAAAPPPPPLPEPTDTATRKQQQQQPLGAISIQDLNSVQLRRTDKMLAAKTLSAPPRHNGQCLSDAFPIHCGLKQGDALSPSLFNFALEYAIKIVQNNRQGLDGVNMLGENPETIRENTEILLEASKAIGLEVITRSIAGNTESTLPVHLVAILIYTPQMVPSQNCCAPEFSFFLQSISLVQVFIVNWSRGSVLNS</sequence>
<feature type="region of interest" description="Disordered" evidence="1">
    <location>
        <begin position="149"/>
        <end position="185"/>
    </location>
</feature>
<protein>
    <submittedName>
        <fullName evidence="2">Uncharacterized protein</fullName>
    </submittedName>
</protein>